<evidence type="ECO:0000313" key="1">
    <source>
        <dbReference type="EMBL" id="VAW45319.1"/>
    </source>
</evidence>
<dbReference type="EMBL" id="UOFC01000054">
    <property type="protein sequence ID" value="VAW45319.1"/>
    <property type="molecule type" value="Genomic_DNA"/>
</dbReference>
<dbReference type="InterPro" id="IPR021378">
    <property type="entry name" value="DUF3010"/>
</dbReference>
<organism evidence="1">
    <name type="scientific">hydrothermal vent metagenome</name>
    <dbReference type="NCBI Taxonomy" id="652676"/>
    <lineage>
        <taxon>unclassified sequences</taxon>
        <taxon>metagenomes</taxon>
        <taxon>ecological metagenomes</taxon>
    </lineage>
</organism>
<dbReference type="AlphaFoldDB" id="A0A3B0W7N0"/>
<evidence type="ECO:0008006" key="2">
    <source>
        <dbReference type="Google" id="ProtNLM"/>
    </source>
</evidence>
<gene>
    <name evidence="1" type="ORF">MNBD_GAMMA03-63</name>
</gene>
<dbReference type="Pfam" id="PF11215">
    <property type="entry name" value="DUF3010"/>
    <property type="match status" value="1"/>
</dbReference>
<accession>A0A3B0W7N0</accession>
<name>A0A3B0W7N0_9ZZZZ</name>
<proteinExistence type="predicted"/>
<sequence length="151" mass="17029">MINIKAEKVCGVELSGNDAIISLLLIEEGAMFHLPDCRVTRITCKNPDSTSELRYFQKTFEQLAQDYQIETVVIRERMKKGKFSGGANGFKLEAALQLSDKLNTVLISPTDIKASLKRYPLPITFAETGLKKFQEPAFMTAFAYYAGKHEW</sequence>
<reference evidence="1" key="1">
    <citation type="submission" date="2018-06" db="EMBL/GenBank/DDBJ databases">
        <authorList>
            <person name="Zhirakovskaya E."/>
        </authorList>
    </citation>
    <scope>NUCLEOTIDE SEQUENCE</scope>
</reference>
<protein>
    <recommendedName>
        <fullName evidence="2">DUF3010 domain-containing protein</fullName>
    </recommendedName>
</protein>